<dbReference type="GO" id="GO:0016787">
    <property type="term" value="F:hydrolase activity"/>
    <property type="evidence" value="ECO:0007669"/>
    <property type="project" value="UniProtKB-KW"/>
</dbReference>
<gene>
    <name evidence="8" type="primary">LOC108016091</name>
</gene>
<dbReference type="AlphaFoldDB" id="A0AB39ZL40"/>
<feature type="region of interest" description="Disordered" evidence="4">
    <location>
        <begin position="35"/>
        <end position="54"/>
    </location>
</feature>
<keyword evidence="3" id="KW-0067">ATP-binding</keyword>
<evidence type="ECO:0000256" key="4">
    <source>
        <dbReference type="SAM" id="MobiDB-lite"/>
    </source>
</evidence>
<dbReference type="PANTHER" id="PTHR45626:SF50">
    <property type="entry name" value="TRANSCRIPTION TERMINATION FACTOR 2"/>
    <property type="match status" value="1"/>
</dbReference>
<evidence type="ECO:0000259" key="6">
    <source>
        <dbReference type="PROSITE" id="PS51194"/>
    </source>
</evidence>
<dbReference type="CDD" id="cd18793">
    <property type="entry name" value="SF2_C_SNF"/>
    <property type="match status" value="1"/>
</dbReference>
<dbReference type="InterPro" id="IPR000330">
    <property type="entry name" value="SNF2_N"/>
</dbReference>
<dbReference type="InterPro" id="IPR027417">
    <property type="entry name" value="P-loop_NTPase"/>
</dbReference>
<dbReference type="SMART" id="SM00487">
    <property type="entry name" value="DEXDc"/>
    <property type="match status" value="1"/>
</dbReference>
<dbReference type="Pfam" id="PF00271">
    <property type="entry name" value="Helicase_C"/>
    <property type="match status" value="1"/>
</dbReference>
<dbReference type="GO" id="GO:0008094">
    <property type="term" value="F:ATP-dependent activity, acting on DNA"/>
    <property type="evidence" value="ECO:0007669"/>
    <property type="project" value="TreeGrafter"/>
</dbReference>
<dbReference type="GO" id="GO:0006281">
    <property type="term" value="P:DNA repair"/>
    <property type="evidence" value="ECO:0007669"/>
    <property type="project" value="TreeGrafter"/>
</dbReference>
<dbReference type="SMART" id="SM00490">
    <property type="entry name" value="HELICc"/>
    <property type="match status" value="1"/>
</dbReference>
<feature type="domain" description="Helicase ATP-binding" evidence="5">
    <location>
        <begin position="474"/>
        <end position="679"/>
    </location>
</feature>
<evidence type="ECO:0000256" key="2">
    <source>
        <dbReference type="ARBA" id="ARBA00022801"/>
    </source>
</evidence>
<dbReference type="InterPro" id="IPR038718">
    <property type="entry name" value="SNF2-like_sf"/>
</dbReference>
<dbReference type="PROSITE" id="PS51192">
    <property type="entry name" value="HELICASE_ATP_BIND_1"/>
    <property type="match status" value="1"/>
</dbReference>
<dbReference type="Proteomes" id="UP001652628">
    <property type="component" value="Chromosome 3"/>
</dbReference>
<dbReference type="SUPFAM" id="SSF52540">
    <property type="entry name" value="P-loop containing nucleoside triphosphate hydrolases"/>
    <property type="match status" value="2"/>
</dbReference>
<keyword evidence="7" id="KW-1185">Reference proteome</keyword>
<dbReference type="GeneID" id="108016091"/>
<accession>A0AB39ZL40</accession>
<dbReference type="GO" id="GO:0005524">
    <property type="term" value="F:ATP binding"/>
    <property type="evidence" value="ECO:0007669"/>
    <property type="project" value="UniProtKB-KW"/>
</dbReference>
<evidence type="ECO:0000256" key="1">
    <source>
        <dbReference type="ARBA" id="ARBA00022741"/>
    </source>
</evidence>
<feature type="region of interest" description="Disordered" evidence="4">
    <location>
        <begin position="72"/>
        <end position="114"/>
    </location>
</feature>
<dbReference type="InterPro" id="IPR014001">
    <property type="entry name" value="Helicase_ATP-bd"/>
</dbReference>
<dbReference type="Gene3D" id="3.40.50.300">
    <property type="entry name" value="P-loop containing nucleotide triphosphate hydrolases"/>
    <property type="match status" value="1"/>
</dbReference>
<dbReference type="GO" id="GO:0005634">
    <property type="term" value="C:nucleus"/>
    <property type="evidence" value="ECO:0007669"/>
    <property type="project" value="TreeGrafter"/>
</dbReference>
<evidence type="ECO:0000313" key="7">
    <source>
        <dbReference type="Proteomes" id="UP001652628"/>
    </source>
</evidence>
<proteinExistence type="predicted"/>
<dbReference type="Gene3D" id="3.40.50.10810">
    <property type="entry name" value="Tandem AAA-ATPase domain"/>
    <property type="match status" value="1"/>
</dbReference>
<dbReference type="PANTHER" id="PTHR45626">
    <property type="entry name" value="TRANSCRIPTION TERMINATION FACTOR 2-RELATED"/>
    <property type="match status" value="1"/>
</dbReference>
<organism evidence="7 8">
    <name type="scientific">Drosophila suzukii</name>
    <name type="common">Spotted-wing drosophila fruit fly</name>
    <dbReference type="NCBI Taxonomy" id="28584"/>
    <lineage>
        <taxon>Eukaryota</taxon>
        <taxon>Metazoa</taxon>
        <taxon>Ecdysozoa</taxon>
        <taxon>Arthropoda</taxon>
        <taxon>Hexapoda</taxon>
        <taxon>Insecta</taxon>
        <taxon>Pterygota</taxon>
        <taxon>Neoptera</taxon>
        <taxon>Endopterygota</taxon>
        <taxon>Diptera</taxon>
        <taxon>Brachycera</taxon>
        <taxon>Muscomorpha</taxon>
        <taxon>Ephydroidea</taxon>
        <taxon>Drosophilidae</taxon>
        <taxon>Drosophila</taxon>
        <taxon>Sophophora</taxon>
    </lineage>
</organism>
<dbReference type="RefSeq" id="XP_016938177.3">
    <property type="nucleotide sequence ID" value="XM_017082688.4"/>
</dbReference>
<dbReference type="InterPro" id="IPR001650">
    <property type="entry name" value="Helicase_C-like"/>
</dbReference>
<evidence type="ECO:0000256" key="3">
    <source>
        <dbReference type="ARBA" id="ARBA00022840"/>
    </source>
</evidence>
<keyword evidence="1" id="KW-0547">Nucleotide-binding</keyword>
<dbReference type="InterPro" id="IPR050628">
    <property type="entry name" value="SNF2_RAD54_helicase_TF"/>
</dbReference>
<dbReference type="PROSITE" id="PS51194">
    <property type="entry name" value="HELICASE_CTER"/>
    <property type="match status" value="1"/>
</dbReference>
<evidence type="ECO:0000259" key="5">
    <source>
        <dbReference type="PROSITE" id="PS51192"/>
    </source>
</evidence>
<reference evidence="8" key="1">
    <citation type="submission" date="2025-08" db="UniProtKB">
        <authorList>
            <consortium name="RefSeq"/>
        </authorList>
    </citation>
    <scope>IDENTIFICATION</scope>
</reference>
<dbReference type="Pfam" id="PF00176">
    <property type="entry name" value="SNF2-rel_dom"/>
    <property type="match status" value="1"/>
</dbReference>
<protein>
    <submittedName>
        <fullName evidence="8">Transcription termination factor 2-like</fullName>
    </submittedName>
</protein>
<dbReference type="InterPro" id="IPR049730">
    <property type="entry name" value="SNF2/RAD54-like_C"/>
</dbReference>
<feature type="domain" description="Helicase C-terminal" evidence="6">
    <location>
        <begin position="942"/>
        <end position="1096"/>
    </location>
</feature>
<sequence length="1120" mass="126685">MMGDSDKLQFSLEMSGNNLEMSYLASEDSQLLRTLLNDVEAPSEPSPAPPPYLSQVASENSQLLNTLLNDVQAPEEPNQGPPPFPSQMATQRGVRVPSGPPPTYVRHSPEAPPLTQQLPTNSFENVWQPSSNFFRFGHQYHELLPPNVKIYEMAFKTKEELYMWYNKLCQTVGQEAANNFADMIRKFWELFHQYRQYPMWCPQGQPQSVDPLPPLVSFNQPLVLTNHPGLPPSNSLNGVDFHHVKMQQTDQSLNPHSISYAGGGLIDHKPYNNHHNNGVLSNKNISVSLYRVQSLVENGIADENNVYKNTHQLKTGVPLIGAQLQSNNSLVDLSPKGTGSVPGLIYYKSNTAKEIHDVNLFQATTPIDLKNESFRRFPLGAIVQSSKAGVQFGANTELQGSLNAPMMKSPNESYTLASVSVPQYSTVQPFQQCLKTLHNSMKSSPSAVSLVKRPAIFMVDLMKHQHSAVKWAQFREHQNICGGILADDMGLGKTLVMIALMLADKRMELAREKENEPPVKRVCLNSQAVVCSSTVLQGHSTTDDYHSAGTLVVCPKSVMPQWAQEVASKVAPGAIKVLVLHENNRHAIRLEVVRSFDLIITSYNLLLSELKRFGKSSPLFAVHWNRVILDEAHIIRNEKSRAGISVCHLRARSRWALSGTLVQNRAIDMLALLRFLQVPHFQHLQQWKRYLSQDVLAKRRLNSIITPLILRRTKQHLQEIGDMPALPPLKVELICVQLSEPEMAVYQILSAICKRIFTEFLRQFENYSEDRSPQFINEIFDAKYSKIYLGFLKLFNYDPAVKIKGLVILVLLLRLRQFCCHPGLLLGMLSGLKTAEDVQSFGTAASNAESQLKMELDQKFPKFDELTDKEDTIIEKGSVEINENVFLDNIKDEIGHLKFEIQNMVDKQPACSTSGNPLDSAQALKQLNPQNSIFQIERSSAKLKLVIEKVEEILTGTNDKIIIISHWNHYLAIIRKCLQNKSWNPHYFTGLLSTKSRELVLQDFNASHDKRILLLSLSAGGLGLNLNVANHMLFVDLHWNPQLERQAQDRIHRYGQQKPTFIYRYMCQDTVEQQIVELQENKLAKMELPEIEEDMSERDFGCLNLADLKKLFLLDNKSEM</sequence>
<name>A0AB39ZL40_DROSZ</name>
<evidence type="ECO:0000313" key="8">
    <source>
        <dbReference type="RefSeq" id="XP_016938177.3"/>
    </source>
</evidence>
<keyword evidence="2" id="KW-0378">Hydrolase</keyword>